<comment type="caution">
    <text evidence="2">The sequence shown here is derived from an EMBL/GenBank/DDBJ whole genome shotgun (WGS) entry which is preliminary data.</text>
</comment>
<gene>
    <name evidence="2" type="ORF">ERX27_05030</name>
</gene>
<evidence type="ECO:0000259" key="1">
    <source>
        <dbReference type="Pfam" id="PF00903"/>
    </source>
</evidence>
<dbReference type="OrthoDB" id="9795306at2"/>
<dbReference type="Pfam" id="PF00903">
    <property type="entry name" value="Glyoxalase"/>
    <property type="match status" value="1"/>
</dbReference>
<sequence length="145" mass="16451">MFKAVTYFNFAHSLEALDFYKNKLGARIINQTMGDDEMFKDMPAEYKMPDEVAKRFVMNAEFELLGERFMVSDTMGQRPVNNEGVNVCFTFDGNDAEAVEKAEAFFQQAIAAGCEETMPLGATEWTKLYGMFKDPFGITWMVSAL</sequence>
<dbReference type="EMBL" id="SCWA01000007">
    <property type="protein sequence ID" value="TDL98043.1"/>
    <property type="molecule type" value="Genomic_DNA"/>
</dbReference>
<dbReference type="PANTHER" id="PTHR33990">
    <property type="entry name" value="PROTEIN YJDN-RELATED"/>
    <property type="match status" value="1"/>
</dbReference>
<dbReference type="SUPFAM" id="SSF54593">
    <property type="entry name" value="Glyoxalase/Bleomycin resistance protein/Dihydroxybiphenyl dioxygenase"/>
    <property type="match status" value="1"/>
</dbReference>
<evidence type="ECO:0000313" key="2">
    <source>
        <dbReference type="EMBL" id="TDL98043.1"/>
    </source>
</evidence>
<dbReference type="PANTHER" id="PTHR33990:SF1">
    <property type="entry name" value="PROTEIN YJDN"/>
    <property type="match status" value="1"/>
</dbReference>
<dbReference type="Gene3D" id="3.10.180.10">
    <property type="entry name" value="2,3-Dihydroxybiphenyl 1,2-Dioxygenase, domain 1"/>
    <property type="match status" value="1"/>
</dbReference>
<dbReference type="AlphaFoldDB" id="A0A4R6BEB7"/>
<name>A0A4R6BEB7_9STAP</name>
<dbReference type="InterPro" id="IPR004360">
    <property type="entry name" value="Glyas_Fos-R_dOase_dom"/>
</dbReference>
<dbReference type="RefSeq" id="WP_133431746.1">
    <property type="nucleotide sequence ID" value="NZ_CP092172.1"/>
</dbReference>
<protein>
    <submittedName>
        <fullName evidence="2">VOC family protein</fullName>
    </submittedName>
</protein>
<dbReference type="Proteomes" id="UP000295310">
    <property type="component" value="Unassembled WGS sequence"/>
</dbReference>
<keyword evidence="3" id="KW-1185">Reference proteome</keyword>
<dbReference type="InterPro" id="IPR029068">
    <property type="entry name" value="Glyas_Bleomycin-R_OHBP_Dase"/>
</dbReference>
<evidence type="ECO:0000313" key="3">
    <source>
        <dbReference type="Proteomes" id="UP000295310"/>
    </source>
</evidence>
<accession>A0A4R6BEB7</accession>
<proteinExistence type="predicted"/>
<reference evidence="2 3" key="1">
    <citation type="submission" date="2019-01" db="EMBL/GenBank/DDBJ databases">
        <title>Draft genome sequences of the type strains of six Macrococcus species.</title>
        <authorList>
            <person name="Mazhar S."/>
            <person name="Altermann E."/>
            <person name="Hill C."/>
            <person name="Mcauliffe O."/>
        </authorList>
    </citation>
    <scope>NUCLEOTIDE SEQUENCE [LARGE SCALE GENOMIC DNA]</scope>
    <source>
        <strain evidence="2 3">CCM4811</strain>
    </source>
</reference>
<organism evidence="2 3">
    <name type="scientific">Macrococcus brunensis</name>
    <dbReference type="NCBI Taxonomy" id="198483"/>
    <lineage>
        <taxon>Bacteria</taxon>
        <taxon>Bacillati</taxon>
        <taxon>Bacillota</taxon>
        <taxon>Bacilli</taxon>
        <taxon>Bacillales</taxon>
        <taxon>Staphylococcaceae</taxon>
        <taxon>Macrococcus</taxon>
    </lineage>
</organism>
<feature type="domain" description="Glyoxalase/fosfomycin resistance/dioxygenase" evidence="1">
    <location>
        <begin position="15"/>
        <end position="142"/>
    </location>
</feature>